<organism evidence="7 8">
    <name type="scientific">Blyttiomyces helicus</name>
    <dbReference type="NCBI Taxonomy" id="388810"/>
    <lineage>
        <taxon>Eukaryota</taxon>
        <taxon>Fungi</taxon>
        <taxon>Fungi incertae sedis</taxon>
        <taxon>Chytridiomycota</taxon>
        <taxon>Chytridiomycota incertae sedis</taxon>
        <taxon>Chytridiomycetes</taxon>
        <taxon>Chytridiomycetes incertae sedis</taxon>
        <taxon>Blyttiomyces</taxon>
    </lineage>
</organism>
<dbReference type="AlphaFoldDB" id="A0A4P9WC74"/>
<proteinExistence type="predicted"/>
<dbReference type="GO" id="GO:0008270">
    <property type="term" value="F:zinc ion binding"/>
    <property type="evidence" value="ECO:0007669"/>
    <property type="project" value="UniProtKB-KW"/>
</dbReference>
<dbReference type="Proteomes" id="UP000269721">
    <property type="component" value="Unassembled WGS sequence"/>
</dbReference>
<sequence length="309" mass="34665">MSGDTHTPSSIWPLVASRSPCPSPPALASSPVIEYSPFWLVPLFCPGSFAPRAVTATPICGFGRKFNICAKCRTVRYCSQECQRAHWGEHRVLCTALAGSFGPLRGNTVQTIHFDHAFGGAFSLVQYEDFKRHGRAVLFCELTCKVDEFCAPKDVNRPVDQWIRSTYFPEWSLADLATLWENDDSQPPPLDKLLATVDHLDTGYPRQFFVMILACPFDHPMRALIPVAKAVEWDWEWTPDSDESIIGPNFYRDCMAKTLARSKQGGRESPVREEPGEGIDGGEGEGEENGWKQEGPKKLWQPFPKMLQI</sequence>
<gene>
    <name evidence="7" type="ORF">BDK51DRAFT_46878</name>
</gene>
<dbReference type="PROSITE" id="PS50865">
    <property type="entry name" value="ZF_MYND_2"/>
    <property type="match status" value="1"/>
</dbReference>
<keyword evidence="1" id="KW-0479">Metal-binding</keyword>
<protein>
    <recommendedName>
        <fullName evidence="6">MYND-type domain-containing protein</fullName>
    </recommendedName>
</protein>
<keyword evidence="3" id="KW-0862">Zinc</keyword>
<keyword evidence="2 4" id="KW-0863">Zinc-finger</keyword>
<dbReference type="SUPFAM" id="SSF144232">
    <property type="entry name" value="HIT/MYND zinc finger-like"/>
    <property type="match status" value="1"/>
</dbReference>
<accession>A0A4P9WC74</accession>
<feature type="domain" description="MYND-type" evidence="6">
    <location>
        <begin position="57"/>
        <end position="94"/>
    </location>
</feature>
<dbReference type="Gene3D" id="6.10.140.2220">
    <property type="match status" value="1"/>
</dbReference>
<evidence type="ECO:0000259" key="6">
    <source>
        <dbReference type="PROSITE" id="PS50865"/>
    </source>
</evidence>
<reference evidence="8" key="1">
    <citation type="journal article" date="2018" name="Nat. Microbiol.">
        <title>Leveraging single-cell genomics to expand the fungal tree of life.</title>
        <authorList>
            <person name="Ahrendt S.R."/>
            <person name="Quandt C.A."/>
            <person name="Ciobanu D."/>
            <person name="Clum A."/>
            <person name="Salamov A."/>
            <person name="Andreopoulos B."/>
            <person name="Cheng J.F."/>
            <person name="Woyke T."/>
            <person name="Pelin A."/>
            <person name="Henrissat B."/>
            <person name="Reynolds N.K."/>
            <person name="Benny G.L."/>
            <person name="Smith M.E."/>
            <person name="James T.Y."/>
            <person name="Grigoriev I.V."/>
        </authorList>
    </citation>
    <scope>NUCLEOTIDE SEQUENCE [LARGE SCALE GENOMIC DNA]</scope>
</reference>
<dbReference type="Pfam" id="PF01753">
    <property type="entry name" value="zf-MYND"/>
    <property type="match status" value="1"/>
</dbReference>
<dbReference type="InterPro" id="IPR002893">
    <property type="entry name" value="Znf_MYND"/>
</dbReference>
<evidence type="ECO:0000313" key="8">
    <source>
        <dbReference type="Proteomes" id="UP000269721"/>
    </source>
</evidence>
<dbReference type="EMBL" id="KZ995820">
    <property type="protein sequence ID" value="RKO89912.1"/>
    <property type="molecule type" value="Genomic_DNA"/>
</dbReference>
<dbReference type="OrthoDB" id="341421at2759"/>
<evidence type="ECO:0000256" key="4">
    <source>
        <dbReference type="PROSITE-ProRule" id="PRU00134"/>
    </source>
</evidence>
<evidence type="ECO:0000256" key="5">
    <source>
        <dbReference type="SAM" id="MobiDB-lite"/>
    </source>
</evidence>
<evidence type="ECO:0000313" key="7">
    <source>
        <dbReference type="EMBL" id="RKO89912.1"/>
    </source>
</evidence>
<feature type="region of interest" description="Disordered" evidence="5">
    <location>
        <begin position="261"/>
        <end position="309"/>
    </location>
</feature>
<feature type="compositionally biased region" description="Acidic residues" evidence="5">
    <location>
        <begin position="276"/>
        <end position="288"/>
    </location>
</feature>
<feature type="compositionally biased region" description="Basic and acidic residues" evidence="5">
    <location>
        <begin position="265"/>
        <end position="275"/>
    </location>
</feature>
<keyword evidence="8" id="KW-1185">Reference proteome</keyword>
<evidence type="ECO:0000256" key="3">
    <source>
        <dbReference type="ARBA" id="ARBA00022833"/>
    </source>
</evidence>
<evidence type="ECO:0000256" key="1">
    <source>
        <dbReference type="ARBA" id="ARBA00022723"/>
    </source>
</evidence>
<name>A0A4P9WC74_9FUNG</name>
<evidence type="ECO:0000256" key="2">
    <source>
        <dbReference type="ARBA" id="ARBA00022771"/>
    </source>
</evidence>